<dbReference type="RefSeq" id="WP_103239729.1">
    <property type="nucleotide sequence ID" value="NZ_CANRXC010000006.1"/>
</dbReference>
<dbReference type="InterPro" id="IPR009875">
    <property type="entry name" value="PilZ_domain"/>
</dbReference>
<dbReference type="GO" id="GO:0035438">
    <property type="term" value="F:cyclic-di-GMP binding"/>
    <property type="evidence" value="ECO:0007669"/>
    <property type="project" value="InterPro"/>
</dbReference>
<dbReference type="OrthoDB" id="2048971at2"/>
<sequence length="110" mass="12514">MQQDRRKTKRTDMPSKLVIKRLDGQKGNEVTINIMDVSKNGIGFDCAEPLQIGEVYEAYLTIWTKEVIHAFLQIVRIELKGGTYGYGAIFIGMPEMDSARIEVYQTVNDN</sequence>
<evidence type="ECO:0000313" key="2">
    <source>
        <dbReference type="EMBL" id="SOY29628.1"/>
    </source>
</evidence>
<dbReference type="SUPFAM" id="SSF141371">
    <property type="entry name" value="PilZ domain-like"/>
    <property type="match status" value="1"/>
</dbReference>
<accession>A0A2K4ZGM8</accession>
<protein>
    <submittedName>
        <fullName evidence="2">PilZ domain protein</fullName>
    </submittedName>
</protein>
<dbReference type="Pfam" id="PF07238">
    <property type="entry name" value="PilZ"/>
    <property type="match status" value="1"/>
</dbReference>
<reference evidence="2 3" key="1">
    <citation type="submission" date="2018-01" db="EMBL/GenBank/DDBJ databases">
        <authorList>
            <person name="Gaut B.S."/>
            <person name="Morton B.R."/>
            <person name="Clegg M.T."/>
            <person name="Duvall M.R."/>
        </authorList>
    </citation>
    <scope>NUCLEOTIDE SEQUENCE [LARGE SCALE GENOMIC DNA]</scope>
    <source>
        <strain evidence="2">GP69</strain>
    </source>
</reference>
<feature type="domain" description="PilZ" evidence="1">
    <location>
        <begin position="4"/>
        <end position="101"/>
    </location>
</feature>
<gene>
    <name evidence="2" type="ORF">AMURIS_02349</name>
</gene>
<dbReference type="EMBL" id="OFSM01000011">
    <property type="protein sequence ID" value="SOY29628.1"/>
    <property type="molecule type" value="Genomic_DNA"/>
</dbReference>
<organism evidence="2 3">
    <name type="scientific">Acetatifactor muris</name>
    <dbReference type="NCBI Taxonomy" id="879566"/>
    <lineage>
        <taxon>Bacteria</taxon>
        <taxon>Bacillati</taxon>
        <taxon>Bacillota</taxon>
        <taxon>Clostridia</taxon>
        <taxon>Lachnospirales</taxon>
        <taxon>Lachnospiraceae</taxon>
        <taxon>Acetatifactor</taxon>
    </lineage>
</organism>
<name>A0A2K4ZGM8_9FIRM</name>
<dbReference type="AlphaFoldDB" id="A0A2K4ZGM8"/>
<keyword evidence="3" id="KW-1185">Reference proteome</keyword>
<evidence type="ECO:0000313" key="3">
    <source>
        <dbReference type="Proteomes" id="UP000236311"/>
    </source>
</evidence>
<proteinExistence type="predicted"/>
<dbReference type="Gene3D" id="2.40.10.220">
    <property type="entry name" value="predicted glycosyltransferase like domains"/>
    <property type="match status" value="1"/>
</dbReference>
<dbReference type="Proteomes" id="UP000236311">
    <property type="component" value="Unassembled WGS sequence"/>
</dbReference>
<evidence type="ECO:0000259" key="1">
    <source>
        <dbReference type="Pfam" id="PF07238"/>
    </source>
</evidence>